<dbReference type="InterPro" id="IPR050476">
    <property type="entry name" value="Insect_CytP450_Detox"/>
</dbReference>
<evidence type="ECO:0000256" key="12">
    <source>
        <dbReference type="ARBA" id="ARBA00023136"/>
    </source>
</evidence>
<feature type="non-terminal residue" evidence="15">
    <location>
        <position position="1"/>
    </location>
</feature>
<dbReference type="InterPro" id="IPR002401">
    <property type="entry name" value="Cyt_P450_E_grp-I"/>
</dbReference>
<gene>
    <name evidence="15" type="ORF">OSB1V03_LOCUS6310</name>
</gene>
<evidence type="ECO:0000256" key="7">
    <source>
        <dbReference type="ARBA" id="ARBA00022824"/>
    </source>
</evidence>
<dbReference type="EMBL" id="OC857971">
    <property type="protein sequence ID" value="CAD7625877.1"/>
    <property type="molecule type" value="Genomic_DNA"/>
</dbReference>
<keyword evidence="10 13" id="KW-0408">Iron</keyword>
<organism evidence="15">
    <name type="scientific">Medioppia subpectinata</name>
    <dbReference type="NCBI Taxonomy" id="1979941"/>
    <lineage>
        <taxon>Eukaryota</taxon>
        <taxon>Metazoa</taxon>
        <taxon>Ecdysozoa</taxon>
        <taxon>Arthropoda</taxon>
        <taxon>Chelicerata</taxon>
        <taxon>Arachnida</taxon>
        <taxon>Acari</taxon>
        <taxon>Acariformes</taxon>
        <taxon>Sarcoptiformes</taxon>
        <taxon>Oribatida</taxon>
        <taxon>Brachypylina</taxon>
        <taxon>Oppioidea</taxon>
        <taxon>Oppiidae</taxon>
        <taxon>Medioppia</taxon>
    </lineage>
</organism>
<evidence type="ECO:0000313" key="15">
    <source>
        <dbReference type="EMBL" id="CAD7625877.1"/>
    </source>
</evidence>
<dbReference type="OrthoDB" id="6428965at2759"/>
<keyword evidence="11 14" id="KW-0503">Monooxygenase</keyword>
<dbReference type="FunFam" id="1.10.630.10:FF:000042">
    <property type="entry name" value="Cytochrome P450"/>
    <property type="match status" value="1"/>
</dbReference>
<dbReference type="SUPFAM" id="SSF48264">
    <property type="entry name" value="Cytochrome P450"/>
    <property type="match status" value="1"/>
</dbReference>
<evidence type="ECO:0000256" key="11">
    <source>
        <dbReference type="ARBA" id="ARBA00023033"/>
    </source>
</evidence>
<dbReference type="PROSITE" id="PS00086">
    <property type="entry name" value="CYTOCHROME_P450"/>
    <property type="match status" value="1"/>
</dbReference>
<comment type="subcellular location">
    <subcellularLocation>
        <location evidence="3">Endoplasmic reticulum membrane</location>
        <topology evidence="3">Peripheral membrane protein</topology>
    </subcellularLocation>
    <subcellularLocation>
        <location evidence="2">Microsome membrane</location>
        <topology evidence="2">Peripheral membrane protein</topology>
    </subcellularLocation>
</comment>
<dbReference type="EMBL" id="CAJPIZ010003396">
    <property type="protein sequence ID" value="CAG2106307.1"/>
    <property type="molecule type" value="Genomic_DNA"/>
</dbReference>
<evidence type="ECO:0000256" key="8">
    <source>
        <dbReference type="ARBA" id="ARBA00022848"/>
    </source>
</evidence>
<dbReference type="AlphaFoldDB" id="A0A7R9KMF3"/>
<evidence type="ECO:0000256" key="13">
    <source>
        <dbReference type="PIRSR" id="PIRSR602401-1"/>
    </source>
</evidence>
<evidence type="ECO:0000313" key="16">
    <source>
        <dbReference type="Proteomes" id="UP000759131"/>
    </source>
</evidence>
<evidence type="ECO:0000256" key="1">
    <source>
        <dbReference type="ARBA" id="ARBA00001971"/>
    </source>
</evidence>
<dbReference type="InterPro" id="IPR036396">
    <property type="entry name" value="Cyt_P450_sf"/>
</dbReference>
<keyword evidence="7" id="KW-0256">Endoplasmic reticulum</keyword>
<keyword evidence="16" id="KW-1185">Reference proteome</keyword>
<dbReference type="Gene3D" id="1.10.630.10">
    <property type="entry name" value="Cytochrome P450"/>
    <property type="match status" value="1"/>
</dbReference>
<dbReference type="GO" id="GO:0005506">
    <property type="term" value="F:iron ion binding"/>
    <property type="evidence" value="ECO:0007669"/>
    <property type="project" value="InterPro"/>
</dbReference>
<proteinExistence type="inferred from homology"/>
<reference evidence="15" key="1">
    <citation type="submission" date="2020-11" db="EMBL/GenBank/DDBJ databases">
        <authorList>
            <person name="Tran Van P."/>
        </authorList>
    </citation>
    <scope>NUCLEOTIDE SEQUENCE</scope>
</reference>
<keyword evidence="12" id="KW-0472">Membrane</keyword>
<comment type="similarity">
    <text evidence="4 14">Belongs to the cytochrome P450 family.</text>
</comment>
<evidence type="ECO:0000256" key="5">
    <source>
        <dbReference type="ARBA" id="ARBA00022617"/>
    </source>
</evidence>
<protein>
    <recommendedName>
        <fullName evidence="17">Cytochrome P450</fullName>
    </recommendedName>
</protein>
<keyword evidence="5 13" id="KW-0349">Heme</keyword>
<dbReference type="PANTHER" id="PTHR24292:SF54">
    <property type="entry name" value="CYP9F3-RELATED"/>
    <property type="match status" value="1"/>
</dbReference>
<evidence type="ECO:0000256" key="4">
    <source>
        <dbReference type="ARBA" id="ARBA00010617"/>
    </source>
</evidence>
<evidence type="ECO:0000256" key="10">
    <source>
        <dbReference type="ARBA" id="ARBA00023004"/>
    </source>
</evidence>
<dbReference type="InterPro" id="IPR017972">
    <property type="entry name" value="Cyt_P450_CS"/>
</dbReference>
<evidence type="ECO:0000256" key="3">
    <source>
        <dbReference type="ARBA" id="ARBA00004406"/>
    </source>
</evidence>
<dbReference type="PRINTS" id="PR00385">
    <property type="entry name" value="P450"/>
</dbReference>
<dbReference type="CDD" id="cd11055">
    <property type="entry name" value="CYP3A-like"/>
    <property type="match status" value="1"/>
</dbReference>
<dbReference type="GO" id="GO:0004497">
    <property type="term" value="F:monooxygenase activity"/>
    <property type="evidence" value="ECO:0007669"/>
    <property type="project" value="UniProtKB-KW"/>
</dbReference>
<dbReference type="GO" id="GO:0016705">
    <property type="term" value="F:oxidoreductase activity, acting on paired donors, with incorporation or reduction of molecular oxygen"/>
    <property type="evidence" value="ECO:0007669"/>
    <property type="project" value="InterPro"/>
</dbReference>
<evidence type="ECO:0000256" key="14">
    <source>
        <dbReference type="RuleBase" id="RU000461"/>
    </source>
</evidence>
<dbReference type="GO" id="GO:0005789">
    <property type="term" value="C:endoplasmic reticulum membrane"/>
    <property type="evidence" value="ECO:0007669"/>
    <property type="project" value="UniProtKB-SubCell"/>
</dbReference>
<evidence type="ECO:0000256" key="2">
    <source>
        <dbReference type="ARBA" id="ARBA00004174"/>
    </source>
</evidence>
<keyword evidence="9 14" id="KW-0560">Oxidoreductase</keyword>
<evidence type="ECO:0000256" key="9">
    <source>
        <dbReference type="ARBA" id="ARBA00023002"/>
    </source>
</evidence>
<dbReference type="PRINTS" id="PR00463">
    <property type="entry name" value="EP450I"/>
</dbReference>
<evidence type="ECO:0008006" key="17">
    <source>
        <dbReference type="Google" id="ProtNLM"/>
    </source>
</evidence>
<accession>A0A7R9KMF3</accession>
<keyword evidence="8" id="KW-0492">Microsome</keyword>
<dbReference type="GO" id="GO:0020037">
    <property type="term" value="F:heme binding"/>
    <property type="evidence" value="ECO:0007669"/>
    <property type="project" value="InterPro"/>
</dbReference>
<keyword evidence="6 13" id="KW-0479">Metal-binding</keyword>
<dbReference type="Pfam" id="PF00067">
    <property type="entry name" value="p450"/>
    <property type="match status" value="1"/>
</dbReference>
<feature type="non-terminal residue" evidence="15">
    <location>
        <position position="512"/>
    </location>
</feature>
<feature type="binding site" description="axial binding residue" evidence="13">
    <location>
        <position position="458"/>
    </location>
    <ligand>
        <name>heme</name>
        <dbReference type="ChEBI" id="CHEBI:30413"/>
    </ligand>
    <ligandPart>
        <name>Fe</name>
        <dbReference type="ChEBI" id="CHEBI:18248"/>
    </ligandPart>
</feature>
<comment type="cofactor">
    <cofactor evidence="1 13">
        <name>heme</name>
        <dbReference type="ChEBI" id="CHEBI:30413"/>
    </cofactor>
</comment>
<sequence length="512" mass="58193">YICIDIAYHYSKWCQKFNYWSSRGIPGPKPIPYFGNTLSPFLKPRPFVEMEWYNTYGRLYGKYNCGQPVPMVADPALVRQILVKDFNKFRNRDFKKVSQIMSSNLFSTRDGHWKRIRAIASPTFTSAKLKHMYPLINSCCGDFLAALERDVSAGKSAVELKRLMCAYTMDVIASCAFSIKTNSYSDPNNPFTTKANRILNMFGSSAANLLNTLLPAFLFNNRLTKCLVTIGLTNIVFFIGLSQRLISERKKSGKKHNDILQYFMDVKREDSIPSTTTGADSDQLMAEKQALSGVVERRLTDDEVVAQSVMFFLAGVEGTAITLSYLVYELALNPDIQDLLVAETAPAFNDSTGDIDYESLLRLPLVDAVVSETLRKYTPALSLVREAMEDVVLTNDTDGSKFKIEKGMNVEIPVYAIHHDPDNYPDPECFKPERFLPENRHNLKPYTYLPFGVGPRNCIGMRFALLEIKLAMVKLVRQFRFYRLPNTDVPAVFTRGRIYLLCHMEIAFLQIQ</sequence>
<name>A0A7R9KMF3_9ACAR</name>
<evidence type="ECO:0000256" key="6">
    <source>
        <dbReference type="ARBA" id="ARBA00022723"/>
    </source>
</evidence>
<dbReference type="PANTHER" id="PTHR24292">
    <property type="entry name" value="CYTOCHROME P450"/>
    <property type="match status" value="1"/>
</dbReference>
<dbReference type="Proteomes" id="UP000759131">
    <property type="component" value="Unassembled WGS sequence"/>
</dbReference>
<dbReference type="InterPro" id="IPR001128">
    <property type="entry name" value="Cyt_P450"/>
</dbReference>